<dbReference type="Proteomes" id="UP001168823">
    <property type="component" value="Unassembled WGS sequence"/>
</dbReference>
<dbReference type="InterPro" id="IPR018376">
    <property type="entry name" value="Enoyl-CoA_hyd/isom_CS"/>
</dbReference>
<comment type="catalytic activity">
    <reaction evidence="5">
        <text>a (3S)-3-hydroxyacyl-CoA = a (2E)-enoyl-CoA + H2O</text>
        <dbReference type="Rhea" id="RHEA:16105"/>
        <dbReference type="ChEBI" id="CHEBI:15377"/>
        <dbReference type="ChEBI" id="CHEBI:57318"/>
        <dbReference type="ChEBI" id="CHEBI:58856"/>
        <dbReference type="EC" id="4.2.1.17"/>
    </reaction>
</comment>
<dbReference type="SUPFAM" id="SSF52096">
    <property type="entry name" value="ClpP/crotonase"/>
    <property type="match status" value="1"/>
</dbReference>
<dbReference type="InterPro" id="IPR001753">
    <property type="entry name" value="Enoyl-CoA_hydra/iso"/>
</dbReference>
<dbReference type="PROSITE" id="PS00166">
    <property type="entry name" value="ENOYL_COA_HYDRATASE"/>
    <property type="match status" value="1"/>
</dbReference>
<evidence type="ECO:0000256" key="2">
    <source>
        <dbReference type="ARBA" id="ARBA00005254"/>
    </source>
</evidence>
<accession>A0ABT8UF70</accession>
<keyword evidence="4" id="KW-0443">Lipid metabolism</keyword>
<comment type="catalytic activity">
    <reaction evidence="6">
        <text>a 4-saturated-(3S)-3-hydroxyacyl-CoA = a (3E)-enoyl-CoA + H2O</text>
        <dbReference type="Rhea" id="RHEA:20724"/>
        <dbReference type="ChEBI" id="CHEBI:15377"/>
        <dbReference type="ChEBI" id="CHEBI:58521"/>
        <dbReference type="ChEBI" id="CHEBI:137480"/>
        <dbReference type="EC" id="4.2.1.17"/>
    </reaction>
</comment>
<dbReference type="Gene3D" id="3.90.226.10">
    <property type="entry name" value="2-enoyl-CoA Hydratase, Chain A, domain 1"/>
    <property type="match status" value="1"/>
</dbReference>
<evidence type="ECO:0000256" key="4">
    <source>
        <dbReference type="ARBA" id="ARBA00023098"/>
    </source>
</evidence>
<evidence type="ECO:0000256" key="1">
    <source>
        <dbReference type="ARBA" id="ARBA00002994"/>
    </source>
</evidence>
<evidence type="ECO:0000256" key="6">
    <source>
        <dbReference type="ARBA" id="ARBA00023717"/>
    </source>
</evidence>
<organism evidence="8 9">
    <name type="scientific">Mycolicibacterium arseniciresistens</name>
    <dbReference type="NCBI Taxonomy" id="3062257"/>
    <lineage>
        <taxon>Bacteria</taxon>
        <taxon>Bacillati</taxon>
        <taxon>Actinomycetota</taxon>
        <taxon>Actinomycetes</taxon>
        <taxon>Mycobacteriales</taxon>
        <taxon>Mycobacteriaceae</taxon>
        <taxon>Mycolicibacterium</taxon>
    </lineage>
</organism>
<name>A0ABT8UF70_9MYCO</name>
<evidence type="ECO:0000313" key="9">
    <source>
        <dbReference type="Proteomes" id="UP001168823"/>
    </source>
</evidence>
<reference evidence="8" key="1">
    <citation type="submission" date="2023-07" db="EMBL/GenBank/DDBJ databases">
        <title>Mycolicibacterium sp. nov., a novel bacterial species.</title>
        <authorList>
            <person name="Cao Y."/>
        </authorList>
    </citation>
    <scope>NUCLEOTIDE SEQUENCE</scope>
    <source>
        <strain evidence="8">KC 300</strain>
    </source>
</reference>
<dbReference type="RefSeq" id="WP_302914201.1">
    <property type="nucleotide sequence ID" value="NZ_JAUMSQ010000066.1"/>
</dbReference>
<proteinExistence type="inferred from homology"/>
<sequence>MTISTEQRGRVVIARFDNPPYGLMTMQMVEELNRLVRRADTDDGIGAVVLTGAQPDLFLAHYDVAELLAAARQAPPISEARAGIALRLVRRLTRIPGLESRLEDSQVGGVVALQRFHETLLMMGRSGVVYIAAINGATAGGGLELALACDLRYLSDRGELAQPEVLLGFPPGGGGTQRMARLIGRAAALQIMLSGDVLTPADAERVGLVNEVVPHGELLEAACATAEKLSMRYKPAVSVIKRAVLEGGSLPLEDGLQVEQAGLLAMFGHPKVQSAMAAYGAFIEENQALPAYDHEARRQLQDGTFSPFVPSRGHKSAD</sequence>
<comment type="similarity">
    <text evidence="2 7">Belongs to the enoyl-CoA hydratase/isomerase family.</text>
</comment>
<evidence type="ECO:0000313" key="8">
    <source>
        <dbReference type="EMBL" id="MDO3636421.1"/>
    </source>
</evidence>
<evidence type="ECO:0000256" key="7">
    <source>
        <dbReference type="RuleBase" id="RU003707"/>
    </source>
</evidence>
<dbReference type="PANTHER" id="PTHR11941:SF54">
    <property type="entry name" value="ENOYL-COA HYDRATASE, MITOCHONDRIAL"/>
    <property type="match status" value="1"/>
</dbReference>
<keyword evidence="3" id="KW-0276">Fatty acid metabolism</keyword>
<keyword evidence="9" id="KW-1185">Reference proteome</keyword>
<dbReference type="EMBL" id="JAUMSQ010000066">
    <property type="protein sequence ID" value="MDO3636421.1"/>
    <property type="molecule type" value="Genomic_DNA"/>
</dbReference>
<evidence type="ECO:0000256" key="5">
    <source>
        <dbReference type="ARBA" id="ARBA00023709"/>
    </source>
</evidence>
<dbReference type="InterPro" id="IPR029045">
    <property type="entry name" value="ClpP/crotonase-like_dom_sf"/>
</dbReference>
<dbReference type="Pfam" id="PF00378">
    <property type="entry name" value="ECH_1"/>
    <property type="match status" value="1"/>
</dbReference>
<protein>
    <submittedName>
        <fullName evidence="8">Enoyl-CoA hydratase/isomerase family protein</fullName>
    </submittedName>
</protein>
<dbReference type="PANTHER" id="PTHR11941">
    <property type="entry name" value="ENOYL-COA HYDRATASE-RELATED"/>
    <property type="match status" value="1"/>
</dbReference>
<comment type="function">
    <text evidence="1">Could possibly oxidize fatty acids using specific components.</text>
</comment>
<comment type="caution">
    <text evidence="8">The sequence shown here is derived from an EMBL/GenBank/DDBJ whole genome shotgun (WGS) entry which is preliminary data.</text>
</comment>
<gene>
    <name evidence="8" type="ORF">Q2100_11760</name>
</gene>
<evidence type="ECO:0000256" key="3">
    <source>
        <dbReference type="ARBA" id="ARBA00022832"/>
    </source>
</evidence>
<dbReference type="CDD" id="cd06558">
    <property type="entry name" value="crotonase-like"/>
    <property type="match status" value="1"/>
</dbReference>